<evidence type="ECO:0000313" key="5">
    <source>
        <dbReference type="Proteomes" id="UP001159428"/>
    </source>
</evidence>
<sequence>MDNREDGGNAFKKLTRMFDGERFQDSLWSWVVCFAAAVCNGINLGFTLSFGVLFPELMRHFNATRGRTAWVGSIGLAMVWFASLPAGYLCDRFGCRITCFLGGLLCVTGLVATSFANSLNLMYFTYGLVYGSGACFIYNSNYLVLGKYFNEKLSLAVGITALGSSVGVLYTGPLLQILLDAFGWRNAFRIMTATFALVCILSLVFNPNVVETTIVTEVKAEALDMGKKVGIKRRISFYCSVWTFPVFTFVVISLMVGSFGMYIPYINLVKYCEDLGITAQSASRLFIFIGLTSSLARILSGKLCNNPKINPVFVYQSSLFIGGVCVLLLPMATTYWALILFSCAYGISDGIFITTQCYILLSCVDKERATASFCILNLLYSFSAATGGPIAGLMADQSGNYINSFYMTGGVLMFAFVIPFGVTFIKLKGSRVSPIVSEMRDLEARNTVPSPKANPSDSKDFPVS</sequence>
<feature type="transmembrane region" description="Helical" evidence="2">
    <location>
        <begin position="282"/>
        <end position="300"/>
    </location>
</feature>
<dbReference type="Gene3D" id="1.20.1250.20">
    <property type="entry name" value="MFS general substrate transporter like domains"/>
    <property type="match status" value="1"/>
</dbReference>
<feature type="transmembrane region" description="Helical" evidence="2">
    <location>
        <begin position="97"/>
        <end position="115"/>
    </location>
</feature>
<dbReference type="GO" id="GO:0022857">
    <property type="term" value="F:transmembrane transporter activity"/>
    <property type="evidence" value="ECO:0007669"/>
    <property type="project" value="InterPro"/>
</dbReference>
<reference evidence="4 5" key="1">
    <citation type="submission" date="2022-05" db="EMBL/GenBank/DDBJ databases">
        <authorList>
            <consortium name="Genoscope - CEA"/>
            <person name="William W."/>
        </authorList>
    </citation>
    <scope>NUCLEOTIDE SEQUENCE [LARGE SCALE GENOMIC DNA]</scope>
</reference>
<dbReference type="InterPro" id="IPR020846">
    <property type="entry name" value="MFS_dom"/>
</dbReference>
<feature type="transmembrane region" description="Helical" evidence="2">
    <location>
        <begin position="235"/>
        <end position="262"/>
    </location>
</feature>
<dbReference type="PANTHER" id="PTHR11360">
    <property type="entry name" value="MONOCARBOXYLATE TRANSPORTER"/>
    <property type="match status" value="1"/>
</dbReference>
<dbReference type="CDD" id="cd17352">
    <property type="entry name" value="MFS_MCT_SLC16"/>
    <property type="match status" value="1"/>
</dbReference>
<dbReference type="InterPro" id="IPR036259">
    <property type="entry name" value="MFS_trans_sf"/>
</dbReference>
<feature type="transmembrane region" description="Helical" evidence="2">
    <location>
        <begin position="335"/>
        <end position="361"/>
    </location>
</feature>
<keyword evidence="5" id="KW-1185">Reference proteome</keyword>
<evidence type="ECO:0000256" key="2">
    <source>
        <dbReference type="SAM" id="Phobius"/>
    </source>
</evidence>
<dbReference type="AlphaFoldDB" id="A0AAU9X886"/>
<feature type="transmembrane region" description="Helical" evidence="2">
    <location>
        <begin position="312"/>
        <end position="329"/>
    </location>
</feature>
<feature type="transmembrane region" description="Helical" evidence="2">
    <location>
        <begin position="27"/>
        <end position="50"/>
    </location>
</feature>
<feature type="transmembrane region" description="Helical" evidence="2">
    <location>
        <begin position="373"/>
        <end position="393"/>
    </location>
</feature>
<feature type="domain" description="Major facilitator superfamily (MFS) profile" evidence="3">
    <location>
        <begin position="29"/>
        <end position="427"/>
    </location>
</feature>
<dbReference type="SUPFAM" id="SSF103473">
    <property type="entry name" value="MFS general substrate transporter"/>
    <property type="match status" value="1"/>
</dbReference>
<keyword evidence="2" id="KW-0812">Transmembrane</keyword>
<evidence type="ECO:0000256" key="1">
    <source>
        <dbReference type="ARBA" id="ARBA00004141"/>
    </source>
</evidence>
<name>A0AAU9X886_9CNID</name>
<dbReference type="Pfam" id="PF07690">
    <property type="entry name" value="MFS_1"/>
    <property type="match status" value="1"/>
</dbReference>
<feature type="transmembrane region" description="Helical" evidence="2">
    <location>
        <begin position="70"/>
        <end position="90"/>
    </location>
</feature>
<organism evidence="4 5">
    <name type="scientific">Pocillopora meandrina</name>
    <dbReference type="NCBI Taxonomy" id="46732"/>
    <lineage>
        <taxon>Eukaryota</taxon>
        <taxon>Metazoa</taxon>
        <taxon>Cnidaria</taxon>
        <taxon>Anthozoa</taxon>
        <taxon>Hexacorallia</taxon>
        <taxon>Scleractinia</taxon>
        <taxon>Astrocoeniina</taxon>
        <taxon>Pocilloporidae</taxon>
        <taxon>Pocillopora</taxon>
    </lineage>
</organism>
<evidence type="ECO:0000259" key="3">
    <source>
        <dbReference type="PROSITE" id="PS50850"/>
    </source>
</evidence>
<dbReference type="GO" id="GO:0016020">
    <property type="term" value="C:membrane"/>
    <property type="evidence" value="ECO:0007669"/>
    <property type="project" value="UniProtKB-SubCell"/>
</dbReference>
<feature type="transmembrane region" description="Helical" evidence="2">
    <location>
        <begin position="187"/>
        <end position="205"/>
    </location>
</feature>
<feature type="transmembrane region" description="Helical" evidence="2">
    <location>
        <begin position="121"/>
        <end position="141"/>
    </location>
</feature>
<dbReference type="InterPro" id="IPR050327">
    <property type="entry name" value="Proton-linked_MCT"/>
</dbReference>
<keyword evidence="2" id="KW-0472">Membrane</keyword>
<dbReference type="PROSITE" id="PS50850">
    <property type="entry name" value="MFS"/>
    <property type="match status" value="1"/>
</dbReference>
<proteinExistence type="predicted"/>
<protein>
    <recommendedName>
        <fullName evidence="3">Major facilitator superfamily (MFS) profile domain-containing protein</fullName>
    </recommendedName>
</protein>
<evidence type="ECO:0000313" key="4">
    <source>
        <dbReference type="EMBL" id="CAH3140442.1"/>
    </source>
</evidence>
<dbReference type="EMBL" id="CALNXJ010000034">
    <property type="protein sequence ID" value="CAH3140442.1"/>
    <property type="molecule type" value="Genomic_DNA"/>
</dbReference>
<feature type="transmembrane region" description="Helical" evidence="2">
    <location>
        <begin position="153"/>
        <end position="175"/>
    </location>
</feature>
<dbReference type="InterPro" id="IPR011701">
    <property type="entry name" value="MFS"/>
</dbReference>
<comment type="subcellular location">
    <subcellularLocation>
        <location evidence="1">Membrane</location>
        <topology evidence="1">Multi-pass membrane protein</topology>
    </subcellularLocation>
</comment>
<gene>
    <name evidence="4" type="ORF">PMEA_00019183</name>
</gene>
<dbReference type="PANTHER" id="PTHR11360:SF251">
    <property type="entry name" value="MAJOR FACILITATOR SUPERFAMILY (MFS) PROFILE DOMAIN-CONTAINING PROTEIN"/>
    <property type="match status" value="1"/>
</dbReference>
<accession>A0AAU9X886</accession>
<feature type="transmembrane region" description="Helical" evidence="2">
    <location>
        <begin position="405"/>
        <end position="425"/>
    </location>
</feature>
<comment type="caution">
    <text evidence="4">The sequence shown here is derived from an EMBL/GenBank/DDBJ whole genome shotgun (WGS) entry which is preliminary data.</text>
</comment>
<keyword evidence="2" id="KW-1133">Transmembrane helix</keyword>
<dbReference type="Proteomes" id="UP001159428">
    <property type="component" value="Unassembled WGS sequence"/>
</dbReference>